<evidence type="ECO:0000313" key="2">
    <source>
        <dbReference type="EMBL" id="EJK62722.1"/>
    </source>
</evidence>
<dbReference type="Gene3D" id="2.60.120.920">
    <property type="match status" value="1"/>
</dbReference>
<dbReference type="InterPro" id="IPR043136">
    <property type="entry name" value="B30.2/SPRY_sf"/>
</dbReference>
<evidence type="ECO:0000256" key="1">
    <source>
        <dbReference type="SAM" id="Coils"/>
    </source>
</evidence>
<dbReference type="OrthoDB" id="195558at2759"/>
<evidence type="ECO:0000313" key="3">
    <source>
        <dbReference type="Proteomes" id="UP000266841"/>
    </source>
</evidence>
<proteinExistence type="predicted"/>
<protein>
    <recommendedName>
        <fullName evidence="4">F-box domain-containing protein</fullName>
    </recommendedName>
</protein>
<evidence type="ECO:0008006" key="4">
    <source>
        <dbReference type="Google" id="ProtNLM"/>
    </source>
</evidence>
<dbReference type="EMBL" id="AGNL01018666">
    <property type="protein sequence ID" value="EJK62722.1"/>
    <property type="molecule type" value="Genomic_DNA"/>
</dbReference>
<sequence length="367" mass="40621">MAGDGRAKRLKTAEGGIAAAAAAEVAELRRRNAELESENERLRRLRARNAELESEIEQLRRRARRGDDHETLTVSTLTVVDLSRVDTSLVAQIFSFLGTSHELHNLALACKSFGWRLPTSSLNWSLVEEIARQAVCSQAADAEMSSLPQYATGAMSWLSILNRFEQPLLFDVLLGSSIEYQNGDEATVQGTGNTSTALSSDYVMRSGSHYAEYEIIVGLPYIGVVRPMPGLDVASFGEDCCYFVGDESFYPRFLARAQRSVRWGAYSNVHVCEYNISGGNMAWADWEDEEHLSLHWEGMESCGRGDTVGMLLNLDEGTLTVYKNSRRLGVMKDGLSGSYCWYATVDENEIVAIKRGIPPNIDSTMST</sequence>
<keyword evidence="3" id="KW-1185">Reference proteome</keyword>
<reference evidence="2 3" key="1">
    <citation type="journal article" date="2012" name="Genome Biol.">
        <title>Genome and low-iron response of an oceanic diatom adapted to chronic iron limitation.</title>
        <authorList>
            <person name="Lommer M."/>
            <person name="Specht M."/>
            <person name="Roy A.S."/>
            <person name="Kraemer L."/>
            <person name="Andreson R."/>
            <person name="Gutowska M.A."/>
            <person name="Wolf J."/>
            <person name="Bergner S.V."/>
            <person name="Schilhabel M.B."/>
            <person name="Klostermeier U.C."/>
            <person name="Beiko R.G."/>
            <person name="Rosenstiel P."/>
            <person name="Hippler M."/>
            <person name="Laroche J."/>
        </authorList>
    </citation>
    <scope>NUCLEOTIDE SEQUENCE [LARGE SCALE GENOMIC DNA]</scope>
    <source>
        <strain evidence="2 3">CCMP1005</strain>
    </source>
</reference>
<organism evidence="2 3">
    <name type="scientific">Thalassiosira oceanica</name>
    <name type="common">Marine diatom</name>
    <dbReference type="NCBI Taxonomy" id="159749"/>
    <lineage>
        <taxon>Eukaryota</taxon>
        <taxon>Sar</taxon>
        <taxon>Stramenopiles</taxon>
        <taxon>Ochrophyta</taxon>
        <taxon>Bacillariophyta</taxon>
        <taxon>Coscinodiscophyceae</taxon>
        <taxon>Thalassiosirophycidae</taxon>
        <taxon>Thalassiosirales</taxon>
        <taxon>Thalassiosiraceae</taxon>
        <taxon>Thalassiosira</taxon>
    </lineage>
</organism>
<dbReference type="Proteomes" id="UP000266841">
    <property type="component" value="Unassembled WGS sequence"/>
</dbReference>
<dbReference type="AlphaFoldDB" id="K0SX06"/>
<accession>K0SX06</accession>
<feature type="coiled-coil region" evidence="1">
    <location>
        <begin position="18"/>
        <end position="69"/>
    </location>
</feature>
<comment type="caution">
    <text evidence="2">The sequence shown here is derived from an EMBL/GenBank/DDBJ whole genome shotgun (WGS) entry which is preliminary data.</text>
</comment>
<keyword evidence="1" id="KW-0175">Coiled coil</keyword>
<name>K0SX06_THAOC</name>
<gene>
    <name evidence="2" type="ORF">THAOC_16655</name>
</gene>